<keyword evidence="4 7" id="KW-0560">Oxidoreductase</keyword>
<dbReference type="PANTHER" id="PTHR23152:SF4">
    <property type="entry name" value="2-OXOADIPATE DEHYDROGENASE COMPLEX COMPONENT E1"/>
    <property type="match status" value="1"/>
</dbReference>
<dbReference type="Pfam" id="PF16870">
    <property type="entry name" value="OxoGdeHyase_C"/>
    <property type="match status" value="1"/>
</dbReference>
<dbReference type="InterPro" id="IPR029061">
    <property type="entry name" value="THDP-binding"/>
</dbReference>
<dbReference type="SMART" id="SM00861">
    <property type="entry name" value="Transket_pyr"/>
    <property type="match status" value="1"/>
</dbReference>
<evidence type="ECO:0000256" key="5">
    <source>
        <dbReference type="ARBA" id="ARBA00023052"/>
    </source>
</evidence>
<evidence type="ECO:0000256" key="2">
    <source>
        <dbReference type="ARBA" id="ARBA00003906"/>
    </source>
</evidence>
<dbReference type="AlphaFoldDB" id="A0A848FKN3"/>
<sequence length="867" mass="93745">MNQTFDLKDGWALRSRPDDHTTASTGALWPAVHRFIDAHRQEGHRFAALDPTGAACSLDLGALAPERFGLQPADPLTTDGSSWEGAADVQTLDRQLKAAYCGALALDASAVRDETRRAWLHARMETPATAVPPTTAQRLLERLVQAEAWEHFMAEHYGHGKRFSLEGCEALVPLLDALFEAAAGRGIRYCFMGMPHRGRVNVLANVLGATPATLLGYFESDPAHPELIHDLVYHLGADHEVATAHGAIEVTLAPNPSHLQSVYPVVMGMAHAFQSGQPHEDRRQAALPLALHGDAAFAGQGVVMETLALTQKPGYTVGGTVHVIINNQVGFTEPNPMDPQAARYCTDITRMVDAPVLRVNADVPQALLRAAAIAVDYRMAFGADVVIDLIGYRRLGHSEHDVPMLTNPRHQPRCDRKSSVVALYAAELAATGVVPDAPAFAEQCRAAARARFAEPGRPTAEAPAPQAQAGVEALPLSRTGLQAAVAAMTRLPQGFESHAMVRELIARWQSAMHDADGRTDWCLAENLAYASLLAAGIDVRVSGLDVQRGTFMHRHAVWHDQAGRHDPFVPLRQLPNAARFEAVNSVLSEEAVLGFEYGHSVQARKALTVWEAQFGDFVNGAQVFIDHYLSAGEEKWGQASALTLLLPHGYEGVGPEHSNAWLARFLALCGADNLRVAYPSTAAQLFHLLRRQATAAERKPLVVMTPKSVLAKEAGSHCSIDQLVAGTFEPVLQEAELAAYAGATRVVLCSGKLYYALERARREQGRTDVALLRLEQLYPFPAAELARVLAAFPALRTLVWAQEETLNQGAWHFVRDDLAAALPAGAALACAARPVTASGATSSHQLHLHQERELVQRALGVPEDAGH</sequence>
<dbReference type="InterPro" id="IPR001017">
    <property type="entry name" value="DH_E1"/>
</dbReference>
<organism evidence="7 8">
    <name type="scientific">Azohydromonas caseinilytica</name>
    <dbReference type="NCBI Taxonomy" id="2728836"/>
    <lineage>
        <taxon>Bacteria</taxon>
        <taxon>Pseudomonadati</taxon>
        <taxon>Pseudomonadota</taxon>
        <taxon>Betaproteobacteria</taxon>
        <taxon>Burkholderiales</taxon>
        <taxon>Sphaerotilaceae</taxon>
        <taxon>Azohydromonas</taxon>
    </lineage>
</organism>
<dbReference type="NCBIfam" id="NF006914">
    <property type="entry name" value="PRK09404.1"/>
    <property type="match status" value="1"/>
</dbReference>
<evidence type="ECO:0000256" key="4">
    <source>
        <dbReference type="ARBA" id="ARBA00023002"/>
    </source>
</evidence>
<reference evidence="7 8" key="1">
    <citation type="submission" date="2020-04" db="EMBL/GenBank/DDBJ databases">
        <title>Azohydromonas sp. isolated from soil.</title>
        <authorList>
            <person name="Dahal R.H."/>
        </authorList>
    </citation>
    <scope>NUCLEOTIDE SEQUENCE [LARGE SCALE GENOMIC DNA]</scope>
    <source>
        <strain evidence="7 8">G-1-1-14</strain>
    </source>
</reference>
<dbReference type="Proteomes" id="UP000574067">
    <property type="component" value="Unassembled WGS sequence"/>
</dbReference>
<name>A0A848FKN3_9BURK</name>
<dbReference type="Gene3D" id="3.40.50.970">
    <property type="match status" value="1"/>
</dbReference>
<dbReference type="Gene3D" id="3.40.50.12470">
    <property type="match status" value="1"/>
</dbReference>
<dbReference type="InterPro" id="IPR005475">
    <property type="entry name" value="Transketolase-like_Pyr-bd"/>
</dbReference>
<evidence type="ECO:0000313" key="7">
    <source>
        <dbReference type="EMBL" id="NML18803.1"/>
    </source>
</evidence>
<evidence type="ECO:0000256" key="1">
    <source>
        <dbReference type="ARBA" id="ARBA00001964"/>
    </source>
</evidence>
<dbReference type="Gene3D" id="1.10.287.1150">
    <property type="entry name" value="TPP helical domain"/>
    <property type="match status" value="1"/>
</dbReference>
<dbReference type="PANTHER" id="PTHR23152">
    <property type="entry name" value="2-OXOGLUTARATE DEHYDROGENASE"/>
    <property type="match status" value="1"/>
</dbReference>
<feature type="domain" description="Transketolase-like pyrimidine-binding" evidence="6">
    <location>
        <begin position="519"/>
        <end position="712"/>
    </location>
</feature>
<dbReference type="GO" id="GO:0045252">
    <property type="term" value="C:oxoglutarate dehydrogenase complex"/>
    <property type="evidence" value="ECO:0007669"/>
    <property type="project" value="TreeGrafter"/>
</dbReference>
<keyword evidence="5" id="KW-0786">Thiamine pyrophosphate</keyword>
<dbReference type="Pfam" id="PF02779">
    <property type="entry name" value="Transket_pyr"/>
    <property type="match status" value="1"/>
</dbReference>
<dbReference type="EC" id="1.2.4.2" evidence="3"/>
<dbReference type="GO" id="GO:0004591">
    <property type="term" value="F:oxoglutarate dehydrogenase (succinyl-transferring) activity"/>
    <property type="evidence" value="ECO:0007669"/>
    <property type="project" value="UniProtKB-EC"/>
</dbReference>
<protein>
    <recommendedName>
        <fullName evidence="3">oxoglutarate dehydrogenase (succinyl-transferring)</fullName>
        <ecNumber evidence="3">1.2.4.2</ecNumber>
    </recommendedName>
</protein>
<comment type="caution">
    <text evidence="7">The sequence shown here is derived from an EMBL/GenBank/DDBJ whole genome shotgun (WGS) entry which is preliminary data.</text>
</comment>
<gene>
    <name evidence="7" type="ORF">HHL10_27920</name>
</gene>
<keyword evidence="8" id="KW-1185">Reference proteome</keyword>
<comment type="cofactor">
    <cofactor evidence="1">
        <name>thiamine diphosphate</name>
        <dbReference type="ChEBI" id="CHEBI:58937"/>
    </cofactor>
</comment>
<dbReference type="Pfam" id="PF00676">
    <property type="entry name" value="E1_dh"/>
    <property type="match status" value="1"/>
</dbReference>
<dbReference type="InterPro" id="IPR011603">
    <property type="entry name" value="2oxoglutarate_DH_E1"/>
</dbReference>
<dbReference type="InterPro" id="IPR042179">
    <property type="entry name" value="KGD_C_sf"/>
</dbReference>
<dbReference type="Gene3D" id="3.40.50.11610">
    <property type="entry name" value="Multifunctional 2-oxoglutarate metabolism enzyme, C-terminal domain"/>
    <property type="match status" value="1"/>
</dbReference>
<dbReference type="GO" id="GO:0030976">
    <property type="term" value="F:thiamine pyrophosphate binding"/>
    <property type="evidence" value="ECO:0007669"/>
    <property type="project" value="InterPro"/>
</dbReference>
<dbReference type="RefSeq" id="WP_169163695.1">
    <property type="nucleotide sequence ID" value="NZ_JABBFW010000041.1"/>
</dbReference>
<evidence type="ECO:0000256" key="3">
    <source>
        <dbReference type="ARBA" id="ARBA00012280"/>
    </source>
</evidence>
<dbReference type="InterPro" id="IPR031717">
    <property type="entry name" value="ODO-1/KGD_C"/>
</dbReference>
<evidence type="ECO:0000259" key="6">
    <source>
        <dbReference type="SMART" id="SM00861"/>
    </source>
</evidence>
<proteinExistence type="predicted"/>
<dbReference type="EMBL" id="JABBFW010000041">
    <property type="protein sequence ID" value="NML18803.1"/>
    <property type="molecule type" value="Genomic_DNA"/>
</dbReference>
<dbReference type="GO" id="GO:0006099">
    <property type="term" value="P:tricarboxylic acid cycle"/>
    <property type="evidence" value="ECO:0007669"/>
    <property type="project" value="TreeGrafter"/>
</dbReference>
<dbReference type="GO" id="GO:0005829">
    <property type="term" value="C:cytosol"/>
    <property type="evidence" value="ECO:0007669"/>
    <property type="project" value="TreeGrafter"/>
</dbReference>
<comment type="function">
    <text evidence="2">E1 component of the 2-oxoglutarate dehydrogenase (OGDH) complex which catalyzes the decarboxylation of 2-oxoglutarate, the first step in the conversion of 2-oxoglutarate to succinyl-CoA and CO(2).</text>
</comment>
<evidence type="ECO:0000313" key="8">
    <source>
        <dbReference type="Proteomes" id="UP000574067"/>
    </source>
</evidence>
<dbReference type="SUPFAM" id="SSF52518">
    <property type="entry name" value="Thiamin diphosphate-binding fold (THDP-binding)"/>
    <property type="match status" value="2"/>
</dbReference>
<accession>A0A848FKN3</accession>
<dbReference type="PIRSF" id="PIRSF000157">
    <property type="entry name" value="Oxoglu_dh_E1"/>
    <property type="match status" value="1"/>
</dbReference>